<evidence type="ECO:0000313" key="3">
    <source>
        <dbReference type="EMBL" id="BCJ41054.1"/>
    </source>
</evidence>
<protein>
    <recommendedName>
        <fullName evidence="5">Tetratricopeptide repeat protein</fullName>
    </recommendedName>
</protein>
<dbReference type="Proteomes" id="UP000676967">
    <property type="component" value="Chromosome"/>
</dbReference>
<evidence type="ECO:0000256" key="1">
    <source>
        <dbReference type="SAM" id="MobiDB-lite"/>
    </source>
</evidence>
<dbReference type="RefSeq" id="WP_189332570.1">
    <property type="nucleotide sequence ID" value="NZ_AP023356.1"/>
</dbReference>
<dbReference type="EMBL" id="AP023356">
    <property type="protein sequence ID" value="BCJ41054.1"/>
    <property type="molecule type" value="Genomic_DNA"/>
</dbReference>
<keyword evidence="2" id="KW-1133">Transmembrane helix</keyword>
<gene>
    <name evidence="3" type="ORF">Aiant_17110</name>
</gene>
<feature type="region of interest" description="Disordered" evidence="1">
    <location>
        <begin position="115"/>
        <end position="232"/>
    </location>
</feature>
<name>A0ABM7LPC0_9ACTN</name>
<reference evidence="3 4" key="1">
    <citation type="submission" date="2020-08" db="EMBL/GenBank/DDBJ databases">
        <title>Whole genome shotgun sequence of Actinoplanes ianthinogenes NBRC 13996.</title>
        <authorList>
            <person name="Komaki H."/>
            <person name="Tamura T."/>
        </authorList>
    </citation>
    <scope>NUCLEOTIDE SEQUENCE [LARGE SCALE GENOMIC DNA]</scope>
    <source>
        <strain evidence="3 4">NBRC 13996</strain>
    </source>
</reference>
<feature type="compositionally biased region" description="Pro residues" evidence="1">
    <location>
        <begin position="125"/>
        <end position="220"/>
    </location>
</feature>
<evidence type="ECO:0000313" key="4">
    <source>
        <dbReference type="Proteomes" id="UP000676967"/>
    </source>
</evidence>
<keyword evidence="4" id="KW-1185">Reference proteome</keyword>
<keyword evidence="2" id="KW-0472">Membrane</keyword>
<organism evidence="3 4">
    <name type="scientific">Actinoplanes ianthinogenes</name>
    <dbReference type="NCBI Taxonomy" id="122358"/>
    <lineage>
        <taxon>Bacteria</taxon>
        <taxon>Bacillati</taxon>
        <taxon>Actinomycetota</taxon>
        <taxon>Actinomycetes</taxon>
        <taxon>Micromonosporales</taxon>
        <taxon>Micromonosporaceae</taxon>
        <taxon>Actinoplanes</taxon>
    </lineage>
</organism>
<feature type="compositionally biased region" description="Low complexity" evidence="1">
    <location>
        <begin position="221"/>
        <end position="232"/>
    </location>
</feature>
<feature type="transmembrane region" description="Helical" evidence="2">
    <location>
        <begin position="7"/>
        <end position="27"/>
    </location>
</feature>
<evidence type="ECO:0000256" key="2">
    <source>
        <dbReference type="SAM" id="Phobius"/>
    </source>
</evidence>
<dbReference type="PRINTS" id="PR01217">
    <property type="entry name" value="PRICHEXTENSN"/>
</dbReference>
<feature type="transmembrane region" description="Helical" evidence="2">
    <location>
        <begin position="33"/>
        <end position="51"/>
    </location>
</feature>
<proteinExistence type="predicted"/>
<evidence type="ECO:0008006" key="5">
    <source>
        <dbReference type="Google" id="ProtNLM"/>
    </source>
</evidence>
<sequence>MRRELNAGGLLSPLHFPLLFLLLWGVLSLPYGPVLALPGAALLTTLLAVGVSRMAGSAWFRALDRRAARRTLALCLTVLPATVTTMLLALLGLSLIWAIPAGLVLLTGATAIHLTTPRPRHPRTWPTPPPPTALTPPPFIPAPANPARTAPPPPPPANPARTAPPPPPPANPARTAPPPPPTSPAWTGPPPPATKPAPTGPAPALSPSPARTGPPRPPAAPATSGPAPAPPDQLAQARALLDGTGPGAALPVLKMAISDPEIDPAAALGVADDLVEAESRRAEQTRDERPYAAALAVLTDLVQRHPDVPGGRTQLHSHRAQFLMFQAGRLADALPEDDPALPGRLDELFRRTETELRAAIDAAPPGGADWARESAALGLLCCNTPGRIDEGIALIRRGLGERLPAGQRAQARLDLAEALSIRLRHGERPGDRAEIEHLLRQVDRAGPPYDERAAVLRAGL</sequence>
<feature type="transmembrane region" description="Helical" evidence="2">
    <location>
        <begin position="72"/>
        <end position="91"/>
    </location>
</feature>
<accession>A0ABM7LPC0</accession>
<keyword evidence="2" id="KW-0812">Transmembrane</keyword>